<name>A0A444YRZ0_ARAHY</name>
<keyword evidence="2" id="KW-1185">Reference proteome</keyword>
<organism evidence="1 2">
    <name type="scientific">Arachis hypogaea</name>
    <name type="common">Peanut</name>
    <dbReference type="NCBI Taxonomy" id="3818"/>
    <lineage>
        <taxon>Eukaryota</taxon>
        <taxon>Viridiplantae</taxon>
        <taxon>Streptophyta</taxon>
        <taxon>Embryophyta</taxon>
        <taxon>Tracheophyta</taxon>
        <taxon>Spermatophyta</taxon>
        <taxon>Magnoliopsida</taxon>
        <taxon>eudicotyledons</taxon>
        <taxon>Gunneridae</taxon>
        <taxon>Pentapetalae</taxon>
        <taxon>rosids</taxon>
        <taxon>fabids</taxon>
        <taxon>Fabales</taxon>
        <taxon>Fabaceae</taxon>
        <taxon>Papilionoideae</taxon>
        <taxon>50 kb inversion clade</taxon>
        <taxon>dalbergioids sensu lato</taxon>
        <taxon>Dalbergieae</taxon>
        <taxon>Pterocarpus clade</taxon>
        <taxon>Arachis</taxon>
    </lineage>
</organism>
<dbReference type="EMBL" id="SDMP01000016">
    <property type="protein sequence ID" value="RYR04684.1"/>
    <property type="molecule type" value="Genomic_DNA"/>
</dbReference>
<dbReference type="Proteomes" id="UP000289738">
    <property type="component" value="Chromosome B06"/>
</dbReference>
<reference evidence="1 2" key="1">
    <citation type="submission" date="2019-01" db="EMBL/GenBank/DDBJ databases">
        <title>Sequencing of cultivated peanut Arachis hypogaea provides insights into genome evolution and oil improvement.</title>
        <authorList>
            <person name="Chen X."/>
        </authorList>
    </citation>
    <scope>NUCLEOTIDE SEQUENCE [LARGE SCALE GENOMIC DNA]</scope>
    <source>
        <strain evidence="2">cv. Fuhuasheng</strain>
        <tissue evidence="1">Leaves</tissue>
    </source>
</reference>
<proteinExistence type="predicted"/>
<gene>
    <name evidence="1" type="ORF">Ahy_B06g084464</name>
</gene>
<accession>A0A444YRZ0</accession>
<evidence type="ECO:0000313" key="1">
    <source>
        <dbReference type="EMBL" id="RYR04684.1"/>
    </source>
</evidence>
<protein>
    <submittedName>
        <fullName evidence="1">Uncharacterized protein</fullName>
    </submittedName>
</protein>
<sequence>MQKKKKKKRVALSFLFSFFLSFFPCLWSWTTWKSSDLKGGFLGVVVDFDATPEEQKYPKLSKFASLCCC</sequence>
<evidence type="ECO:0000313" key="2">
    <source>
        <dbReference type="Proteomes" id="UP000289738"/>
    </source>
</evidence>
<dbReference type="AlphaFoldDB" id="A0A444YRZ0"/>
<comment type="caution">
    <text evidence="1">The sequence shown here is derived from an EMBL/GenBank/DDBJ whole genome shotgun (WGS) entry which is preliminary data.</text>
</comment>